<reference evidence="16 17" key="1">
    <citation type="submission" date="2024-11" db="EMBL/GenBank/DDBJ databases">
        <title>Chromosome-level genome assembly of Eucalyptus globulus Labill. provides insights into its genome evolution.</title>
        <authorList>
            <person name="Li X."/>
        </authorList>
    </citation>
    <scope>NUCLEOTIDE SEQUENCE [LARGE SCALE GENOMIC DNA]</scope>
    <source>
        <strain evidence="16">CL2024</strain>
        <tissue evidence="16">Fresh tender leaves</tissue>
    </source>
</reference>
<evidence type="ECO:0000256" key="9">
    <source>
        <dbReference type="ARBA" id="ARBA00022989"/>
    </source>
</evidence>
<dbReference type="Gene3D" id="2.60.120.430">
    <property type="entry name" value="Galactose-binding lectin"/>
    <property type="match status" value="2"/>
</dbReference>
<dbReference type="PROSITE" id="PS00108">
    <property type="entry name" value="PROTEIN_KINASE_ST"/>
    <property type="match status" value="1"/>
</dbReference>
<sequence>MSQNLMRIILVLCYLGLLLETNFVVVYADEHSRLQMETTTYRCDSSAEDIPSDVQIKSLSLKVKANEADLGDYGTPSLPQIYVCIFPRQFTHNFTVSPGQKFIRLHFCLASYPGLNVSDALFSVNVGQYTLLRTSQSSYSRDFSDIKCVIREFVVKVDAQILSITFTPSSGHSEAYAFVNKIVIITMPANLYIRDVRLPLVGNSSRIYAANYTVLETMYRVNVGGDDIPPEGDAGMWRSWSGDEDYFVPDGALTSIPDGALTSILHSKLGIKYSPEVPAYTAPEKVYSTARTLSPDSGGNMSWSFLVNSGFCYLVRLHFCEITREIRQNGRVFKVYINNMTAGIVRWSRMPGRPIYRDFIIDCSELDRGMEDLQITISSDNGPSECDCQGILNGLEIFKLPDSSDNLAGLNPFGTATSHDSPSRENKTTRICFGIFYGIFVVLLLSVTLLYLPSEWSGTLSLCQNRSSKCCKPFGDNAIPLTKIMSATNNFSDDVLIGTGGFGKVYRGSLDGGATLVAVKRADPSSHQGLHEFQTEISMLSKLCHHHLVTLIGYCLEHKEMILIYNFMGRGTLREHLYKTNSPPLPLKKRLEICIGAARGLHYLHTGWKQIVIHRDVKSSNILLDDKWEAKVSDFGLSKLGPDAMNQSDMQVSTAVKGSIGYLDPEYYRCLKLTAKSDVYSFGVVLFEVLCAKPAIFPAHGNGDGPQSLAECALKCYHSGMLGQMIDPYLQGKIDPDCFRTFTDVAVKCLAETGRERPSMSSMGYVLWNLELALQQQSRADGEKLRGPADKILAGNSSILVAHQLYNSDKNIGAEFSEIIHQTAR</sequence>
<dbReference type="FunFam" id="1.10.510.10:FF:000252">
    <property type="entry name" value="Receptor-like protein kinase FERONIA"/>
    <property type="match status" value="1"/>
</dbReference>
<dbReference type="CDD" id="cd14066">
    <property type="entry name" value="STKc_IRAK"/>
    <property type="match status" value="1"/>
</dbReference>
<dbReference type="PANTHER" id="PTHR27003:SF330">
    <property type="entry name" value="PROTEIN KINASE DOMAIN-CONTAINING PROTEIN"/>
    <property type="match status" value="1"/>
</dbReference>
<evidence type="ECO:0000256" key="2">
    <source>
        <dbReference type="ARBA" id="ARBA00022527"/>
    </source>
</evidence>
<evidence type="ECO:0000256" key="12">
    <source>
        <dbReference type="PROSITE-ProRule" id="PRU10141"/>
    </source>
</evidence>
<evidence type="ECO:0000256" key="5">
    <source>
        <dbReference type="ARBA" id="ARBA00022729"/>
    </source>
</evidence>
<evidence type="ECO:0000259" key="15">
    <source>
        <dbReference type="PROSITE" id="PS50011"/>
    </source>
</evidence>
<dbReference type="InterPro" id="IPR000719">
    <property type="entry name" value="Prot_kinase_dom"/>
</dbReference>
<dbReference type="Proteomes" id="UP001634007">
    <property type="component" value="Unassembled WGS sequence"/>
</dbReference>
<keyword evidence="11" id="KW-0325">Glycoprotein</keyword>
<evidence type="ECO:0000256" key="13">
    <source>
        <dbReference type="SAM" id="Phobius"/>
    </source>
</evidence>
<dbReference type="FunFam" id="2.60.120.430:FF:000007">
    <property type="entry name" value="FERONIA receptor-like kinase"/>
    <property type="match status" value="1"/>
</dbReference>
<proteinExistence type="predicted"/>
<evidence type="ECO:0000313" key="16">
    <source>
        <dbReference type="EMBL" id="KAL3751499.1"/>
    </source>
</evidence>
<dbReference type="PROSITE" id="PS00107">
    <property type="entry name" value="PROTEIN_KINASE_ATP"/>
    <property type="match status" value="1"/>
</dbReference>
<feature type="transmembrane region" description="Helical" evidence="13">
    <location>
        <begin position="433"/>
        <end position="452"/>
    </location>
</feature>
<comment type="subcellular location">
    <subcellularLocation>
        <location evidence="1">Membrane</location>
        <topology evidence="1">Single-pass type I membrane protein</topology>
    </subcellularLocation>
</comment>
<dbReference type="InterPro" id="IPR024788">
    <property type="entry name" value="Malectin-like_Carb-bd_dom"/>
</dbReference>
<keyword evidence="7" id="KW-0418">Kinase</keyword>
<dbReference type="InterPro" id="IPR011009">
    <property type="entry name" value="Kinase-like_dom_sf"/>
</dbReference>
<protein>
    <recommendedName>
        <fullName evidence="15">Protein kinase domain-containing protein</fullName>
    </recommendedName>
</protein>
<keyword evidence="8 12" id="KW-0067">ATP-binding</keyword>
<evidence type="ECO:0000256" key="7">
    <source>
        <dbReference type="ARBA" id="ARBA00022777"/>
    </source>
</evidence>
<keyword evidence="10 13" id="KW-0472">Membrane</keyword>
<dbReference type="AlphaFoldDB" id="A0ABD3LLQ0"/>
<gene>
    <name evidence="16" type="ORF">ACJRO7_012348</name>
</gene>
<keyword evidence="5 14" id="KW-0732">Signal</keyword>
<dbReference type="SUPFAM" id="SSF56112">
    <property type="entry name" value="Protein kinase-like (PK-like)"/>
    <property type="match status" value="1"/>
</dbReference>
<feature type="domain" description="Protein kinase" evidence="15">
    <location>
        <begin position="491"/>
        <end position="772"/>
    </location>
</feature>
<dbReference type="InterPro" id="IPR008271">
    <property type="entry name" value="Ser/Thr_kinase_AS"/>
</dbReference>
<keyword evidence="9 13" id="KW-1133">Transmembrane helix</keyword>
<evidence type="ECO:0000313" key="17">
    <source>
        <dbReference type="Proteomes" id="UP001634007"/>
    </source>
</evidence>
<accession>A0ABD3LLQ0</accession>
<dbReference type="FunFam" id="3.30.200.20:FF:000039">
    <property type="entry name" value="receptor-like protein kinase FERONIA"/>
    <property type="match status" value="1"/>
</dbReference>
<evidence type="ECO:0000256" key="14">
    <source>
        <dbReference type="SAM" id="SignalP"/>
    </source>
</evidence>
<dbReference type="InterPro" id="IPR017441">
    <property type="entry name" value="Protein_kinase_ATP_BS"/>
</dbReference>
<dbReference type="InterPro" id="IPR001245">
    <property type="entry name" value="Ser-Thr/Tyr_kinase_cat_dom"/>
</dbReference>
<dbReference type="PANTHER" id="PTHR27003">
    <property type="entry name" value="OS07G0166700 PROTEIN"/>
    <property type="match status" value="1"/>
</dbReference>
<dbReference type="GO" id="GO:0005524">
    <property type="term" value="F:ATP binding"/>
    <property type="evidence" value="ECO:0007669"/>
    <property type="project" value="UniProtKB-UniRule"/>
</dbReference>
<dbReference type="GO" id="GO:0010038">
    <property type="term" value="P:response to metal ion"/>
    <property type="evidence" value="ECO:0007669"/>
    <property type="project" value="UniProtKB-ARBA"/>
</dbReference>
<keyword evidence="4 13" id="KW-0812">Transmembrane</keyword>
<evidence type="ECO:0000256" key="1">
    <source>
        <dbReference type="ARBA" id="ARBA00004479"/>
    </source>
</evidence>
<feature type="signal peptide" evidence="14">
    <location>
        <begin position="1"/>
        <end position="28"/>
    </location>
</feature>
<dbReference type="SMART" id="SM00220">
    <property type="entry name" value="S_TKc"/>
    <property type="match status" value="1"/>
</dbReference>
<feature type="chain" id="PRO_5044845198" description="Protein kinase domain-containing protein" evidence="14">
    <location>
        <begin position="29"/>
        <end position="825"/>
    </location>
</feature>
<feature type="binding site" evidence="12">
    <location>
        <position position="520"/>
    </location>
    <ligand>
        <name>ATP</name>
        <dbReference type="ChEBI" id="CHEBI:30616"/>
    </ligand>
</feature>
<name>A0ABD3LLQ0_EUCGL</name>
<dbReference type="GO" id="GO:0016020">
    <property type="term" value="C:membrane"/>
    <property type="evidence" value="ECO:0007669"/>
    <property type="project" value="UniProtKB-SubCell"/>
</dbReference>
<evidence type="ECO:0000256" key="10">
    <source>
        <dbReference type="ARBA" id="ARBA00023136"/>
    </source>
</evidence>
<evidence type="ECO:0000256" key="11">
    <source>
        <dbReference type="ARBA" id="ARBA00023180"/>
    </source>
</evidence>
<keyword evidence="6 12" id="KW-0547">Nucleotide-binding</keyword>
<evidence type="ECO:0000256" key="3">
    <source>
        <dbReference type="ARBA" id="ARBA00022679"/>
    </source>
</evidence>
<evidence type="ECO:0000256" key="4">
    <source>
        <dbReference type="ARBA" id="ARBA00022692"/>
    </source>
</evidence>
<dbReference type="GO" id="GO:0004674">
    <property type="term" value="F:protein serine/threonine kinase activity"/>
    <property type="evidence" value="ECO:0007669"/>
    <property type="project" value="UniProtKB-KW"/>
</dbReference>
<dbReference type="Pfam" id="PF12819">
    <property type="entry name" value="Malectin_like"/>
    <property type="match status" value="1"/>
</dbReference>
<keyword evidence="3" id="KW-0808">Transferase</keyword>
<dbReference type="EMBL" id="JBJKBG010000002">
    <property type="protein sequence ID" value="KAL3751499.1"/>
    <property type="molecule type" value="Genomic_DNA"/>
</dbReference>
<keyword evidence="2" id="KW-0723">Serine/threonine-protein kinase</keyword>
<dbReference type="PROSITE" id="PS50011">
    <property type="entry name" value="PROTEIN_KINASE_DOM"/>
    <property type="match status" value="1"/>
</dbReference>
<dbReference type="InterPro" id="IPR045272">
    <property type="entry name" value="ANXUR1/2-like"/>
</dbReference>
<dbReference type="FunFam" id="2.60.120.430:FF:000003">
    <property type="entry name" value="FERONIA receptor-like kinase"/>
    <property type="match status" value="1"/>
</dbReference>
<dbReference type="Gene3D" id="3.30.200.20">
    <property type="entry name" value="Phosphorylase Kinase, domain 1"/>
    <property type="match status" value="1"/>
</dbReference>
<dbReference type="Pfam" id="PF07714">
    <property type="entry name" value="PK_Tyr_Ser-Thr"/>
    <property type="match status" value="1"/>
</dbReference>
<keyword evidence="17" id="KW-1185">Reference proteome</keyword>
<dbReference type="Gene3D" id="1.10.510.10">
    <property type="entry name" value="Transferase(Phosphotransferase) domain 1"/>
    <property type="match status" value="1"/>
</dbReference>
<organism evidence="16 17">
    <name type="scientific">Eucalyptus globulus</name>
    <name type="common">Tasmanian blue gum</name>
    <dbReference type="NCBI Taxonomy" id="34317"/>
    <lineage>
        <taxon>Eukaryota</taxon>
        <taxon>Viridiplantae</taxon>
        <taxon>Streptophyta</taxon>
        <taxon>Embryophyta</taxon>
        <taxon>Tracheophyta</taxon>
        <taxon>Spermatophyta</taxon>
        <taxon>Magnoliopsida</taxon>
        <taxon>eudicotyledons</taxon>
        <taxon>Gunneridae</taxon>
        <taxon>Pentapetalae</taxon>
        <taxon>rosids</taxon>
        <taxon>malvids</taxon>
        <taxon>Myrtales</taxon>
        <taxon>Myrtaceae</taxon>
        <taxon>Myrtoideae</taxon>
        <taxon>Eucalypteae</taxon>
        <taxon>Eucalyptus</taxon>
    </lineage>
</organism>
<evidence type="ECO:0000256" key="8">
    <source>
        <dbReference type="ARBA" id="ARBA00022840"/>
    </source>
</evidence>
<comment type="caution">
    <text evidence="16">The sequence shown here is derived from an EMBL/GenBank/DDBJ whole genome shotgun (WGS) entry which is preliminary data.</text>
</comment>
<evidence type="ECO:0000256" key="6">
    <source>
        <dbReference type="ARBA" id="ARBA00022741"/>
    </source>
</evidence>